<dbReference type="FunFam" id="3.40.50.2000:FF:000210">
    <property type="entry name" value="Alpha-1,3/1,6-mannosyltransferase ALG2"/>
    <property type="match status" value="1"/>
</dbReference>
<reference evidence="13" key="1">
    <citation type="submission" date="2025-08" db="UniProtKB">
        <authorList>
            <consortium name="Ensembl"/>
        </authorList>
    </citation>
    <scope>IDENTIFICATION</scope>
</reference>
<dbReference type="GeneTree" id="ENSGT00550000075033"/>
<dbReference type="Ensembl" id="ENSLBET00000003207.1">
    <property type="protein sequence ID" value="ENSLBEP00000003043.1"/>
    <property type="gene ID" value="ENSLBEG00000002383.1"/>
</dbReference>
<comment type="function">
    <text evidence="10">Mannosylates Man(2)GlcNAc(2)-dolichol diphosphate and Man(1)GlcNAc(2)-dolichol diphosphate to form Man(3)GlcNAc(2)-dolichol diphosphate.</text>
</comment>
<dbReference type="UniPathway" id="UPA00378"/>
<dbReference type="FunFam" id="3.40.50.2000:FF:000085">
    <property type="entry name" value="alpha-1,3/1,6-mannosyltransferase ALG2"/>
    <property type="match status" value="1"/>
</dbReference>
<evidence type="ECO:0000256" key="8">
    <source>
        <dbReference type="ARBA" id="ARBA00045103"/>
    </source>
</evidence>
<dbReference type="GO" id="GO:0102704">
    <property type="term" value="F:GDP-Man:Man(2)GlcNAc(2)-PP-Dol alpha-1,6-mannosyltransferase activity"/>
    <property type="evidence" value="ECO:0007669"/>
    <property type="project" value="UniProtKB-UniRule"/>
</dbReference>
<dbReference type="Pfam" id="PF13439">
    <property type="entry name" value="Glyco_transf_4"/>
    <property type="match status" value="1"/>
</dbReference>
<keyword evidence="5" id="KW-0256">Endoplasmic reticulum</keyword>
<reference evidence="13" key="2">
    <citation type="submission" date="2025-09" db="UniProtKB">
        <authorList>
            <consortium name="Ensembl"/>
        </authorList>
    </citation>
    <scope>IDENTIFICATION</scope>
</reference>
<evidence type="ECO:0000313" key="14">
    <source>
        <dbReference type="Proteomes" id="UP000261660"/>
    </source>
</evidence>
<comment type="catalytic activity">
    <reaction evidence="9 10">
        <text>an alpha-D-Man-(1-&gt;3)-beta-D-Man-(1-&gt;4)-beta-D-GlcNAc-(1-&gt;4)-alpha-D-GlcNAc-diphospho-di-trans,poly-cis-dolichol + GDP-alpha-D-mannose = an alpha-D-Man-(1-&gt;3)-[alpha-D-Man-(1-&gt;6)]-beta-D-Man-(1-&gt;4)-beta-D-GlcNAc-(1-&gt;4)-alpha-D-GlcNAc-diphospho-di-trans,poly-cis-dolichol + GDP + H(+)</text>
        <dbReference type="Rhea" id="RHEA:29519"/>
        <dbReference type="Rhea" id="RHEA-COMP:19513"/>
        <dbReference type="Rhea" id="RHEA-COMP:19515"/>
        <dbReference type="ChEBI" id="CHEBI:15378"/>
        <dbReference type="ChEBI" id="CHEBI:57527"/>
        <dbReference type="ChEBI" id="CHEBI:58189"/>
        <dbReference type="ChEBI" id="CHEBI:132510"/>
        <dbReference type="ChEBI" id="CHEBI:132511"/>
        <dbReference type="EC" id="2.4.1.257"/>
    </reaction>
    <physiologicalReaction direction="left-to-right" evidence="9 10">
        <dbReference type="Rhea" id="RHEA:29520"/>
    </physiologicalReaction>
</comment>
<keyword evidence="4" id="KW-0812">Transmembrane</keyword>
<evidence type="ECO:0000256" key="2">
    <source>
        <dbReference type="ARBA" id="ARBA00022676"/>
    </source>
</evidence>
<feature type="domain" description="Glycosyl transferase family 1" evidence="11">
    <location>
        <begin position="217"/>
        <end position="382"/>
    </location>
</feature>
<evidence type="ECO:0000256" key="5">
    <source>
        <dbReference type="ARBA" id="ARBA00022824"/>
    </source>
</evidence>
<dbReference type="AlphaFoldDB" id="A0A3Q3E7L9"/>
<dbReference type="Gene3D" id="3.40.50.2000">
    <property type="entry name" value="Glycogen Phosphorylase B"/>
    <property type="match status" value="2"/>
</dbReference>
<dbReference type="SUPFAM" id="SSF53756">
    <property type="entry name" value="UDP-Glycosyltransferase/glycogen phosphorylase"/>
    <property type="match status" value="1"/>
</dbReference>
<dbReference type="EC" id="2.4.1.132" evidence="10"/>
<keyword evidence="14" id="KW-1185">Reference proteome</keyword>
<dbReference type="InterPro" id="IPR028098">
    <property type="entry name" value="Glyco_trans_4-like_N"/>
</dbReference>
<dbReference type="STRING" id="56723.ENSLBEP00000003043"/>
<dbReference type="InterPro" id="IPR027054">
    <property type="entry name" value="ALG2"/>
</dbReference>
<dbReference type="InterPro" id="IPR001296">
    <property type="entry name" value="Glyco_trans_1"/>
</dbReference>
<dbReference type="Proteomes" id="UP000261660">
    <property type="component" value="Unplaced"/>
</dbReference>
<evidence type="ECO:0000256" key="6">
    <source>
        <dbReference type="ARBA" id="ARBA00022989"/>
    </source>
</evidence>
<proteinExistence type="inferred from homology"/>
<evidence type="ECO:0000256" key="1">
    <source>
        <dbReference type="ARBA" id="ARBA00004922"/>
    </source>
</evidence>
<comment type="catalytic activity">
    <reaction evidence="8 10">
        <text>a beta-D-Man-(1-&gt;4)-beta-D-GlcNAc-(1-&gt;4)-alpha-D-GlcNAc-diphospho-di-trans,poly-cis-dolichol + GDP-alpha-D-mannose = an alpha-D-Man-(1-&gt;3)-beta-D-Man-(1-&gt;4)-beta-D-GlcNAc-(1-&gt;4)-alpha-D-GlcNAc-diphospho-di-trans,poly-cis-dolichol + GDP + H(+)</text>
        <dbReference type="Rhea" id="RHEA:29515"/>
        <dbReference type="Rhea" id="RHEA-COMP:19511"/>
        <dbReference type="Rhea" id="RHEA-COMP:19513"/>
        <dbReference type="ChEBI" id="CHEBI:15378"/>
        <dbReference type="ChEBI" id="CHEBI:57527"/>
        <dbReference type="ChEBI" id="CHEBI:58189"/>
        <dbReference type="ChEBI" id="CHEBI:58472"/>
        <dbReference type="ChEBI" id="CHEBI:132510"/>
        <dbReference type="EC" id="2.4.1.132"/>
    </reaction>
    <physiologicalReaction direction="left-to-right" evidence="8 10">
        <dbReference type="Rhea" id="RHEA:29516"/>
    </physiologicalReaction>
</comment>
<dbReference type="PANTHER" id="PTHR45918:SF1">
    <property type="entry name" value="ALPHA-1,3_1,6-MANNOSYLTRANSFERASE ALG2"/>
    <property type="match status" value="1"/>
</dbReference>
<accession>A0A3Q3E7L9</accession>
<organism evidence="13 14">
    <name type="scientific">Labrus bergylta</name>
    <name type="common">ballan wrasse</name>
    <dbReference type="NCBI Taxonomy" id="56723"/>
    <lineage>
        <taxon>Eukaryota</taxon>
        <taxon>Metazoa</taxon>
        <taxon>Chordata</taxon>
        <taxon>Craniata</taxon>
        <taxon>Vertebrata</taxon>
        <taxon>Euteleostomi</taxon>
        <taxon>Actinopterygii</taxon>
        <taxon>Neopterygii</taxon>
        <taxon>Teleostei</taxon>
        <taxon>Neoteleostei</taxon>
        <taxon>Acanthomorphata</taxon>
        <taxon>Eupercaria</taxon>
        <taxon>Labriformes</taxon>
        <taxon>Labridae</taxon>
        <taxon>Labrus</taxon>
    </lineage>
</organism>
<dbReference type="EC" id="2.4.1.257" evidence="10"/>
<keyword evidence="6" id="KW-1133">Transmembrane helix</keyword>
<dbReference type="GO" id="GO:0005789">
    <property type="term" value="C:endoplasmic reticulum membrane"/>
    <property type="evidence" value="ECO:0007669"/>
    <property type="project" value="UniProtKB-SubCell"/>
</dbReference>
<keyword evidence="2 10" id="KW-0328">Glycosyltransferase</keyword>
<dbReference type="PANTHER" id="PTHR45918">
    <property type="entry name" value="ALPHA-1,3/1,6-MANNOSYLTRANSFERASE ALG2"/>
    <property type="match status" value="1"/>
</dbReference>
<dbReference type="InParanoid" id="A0A3Q3E7L9"/>
<keyword evidence="7" id="KW-0472">Membrane</keyword>
<evidence type="ECO:0000256" key="9">
    <source>
        <dbReference type="ARBA" id="ARBA00045104"/>
    </source>
</evidence>
<keyword evidence="3 10" id="KW-0808">Transferase</keyword>
<evidence type="ECO:0000313" key="13">
    <source>
        <dbReference type="Ensembl" id="ENSLBEP00000003043.1"/>
    </source>
</evidence>
<feature type="domain" description="Glycosyltransferase subfamily 4-like N-terminal" evidence="12">
    <location>
        <begin position="13"/>
        <end position="187"/>
    </location>
</feature>
<evidence type="ECO:0000256" key="7">
    <source>
        <dbReference type="ARBA" id="ARBA00023136"/>
    </source>
</evidence>
<dbReference type="GO" id="GO:0004378">
    <property type="term" value="F:GDP-Man:Man(1)GlcNAc(2)-PP-Dol alpha-1,3-mannosyltransferase activity"/>
    <property type="evidence" value="ECO:0007669"/>
    <property type="project" value="UniProtKB-UniRule"/>
</dbReference>
<evidence type="ECO:0000259" key="12">
    <source>
        <dbReference type="Pfam" id="PF13439"/>
    </source>
</evidence>
<dbReference type="FunCoup" id="A0A3Q3E7L9">
    <property type="interactions" value="1699"/>
</dbReference>
<evidence type="ECO:0000256" key="10">
    <source>
        <dbReference type="RuleBase" id="RU367136"/>
    </source>
</evidence>
<evidence type="ECO:0000256" key="3">
    <source>
        <dbReference type="ARBA" id="ARBA00022679"/>
    </source>
</evidence>
<dbReference type="CDD" id="cd03805">
    <property type="entry name" value="GT4_ALG2-like"/>
    <property type="match status" value="1"/>
</dbReference>
<protein>
    <recommendedName>
        <fullName evidence="10">Alpha-1,3/1,6-mannosyltransferase ALG2</fullName>
        <ecNumber evidence="10">2.4.1.132</ecNumber>
        <ecNumber evidence="10">2.4.1.257</ecNumber>
    </recommendedName>
    <alternativeName>
        <fullName evidence="10">GDP-Man:Man(1)GlcNAc(2)-PP-Dol alpha-1,3-mannosyltransferase</fullName>
    </alternativeName>
</protein>
<evidence type="ECO:0000256" key="4">
    <source>
        <dbReference type="ARBA" id="ARBA00022692"/>
    </source>
</evidence>
<comment type="pathway">
    <text evidence="1 10">Protein modification; protein glycosylation.</text>
</comment>
<comment type="similarity">
    <text evidence="10">Belongs to the glycosyltransferase group 1 family.</text>
</comment>
<name>A0A3Q3E7L9_9LABR</name>
<comment type="subcellular location">
    <subcellularLocation>
        <location evidence="10">Endoplasmic reticulum membrane</location>
        <topology evidence="10">Single-pass membrane protein</topology>
    </subcellularLocation>
</comment>
<sequence>MVRVVFLHPDLGIGGAERLVVDAAVALKSQGCSVQIWTAHYDPTHCFSETLDPDLPVVCVGDWLPTSVFGFLHALCAYLRMIFVAFYLVFLSGEEYDVIFCDQVSACIPMLRLSRHRKKVLFYCHFPDQLLTQRKSLLKKLYRAPIDWLEERTTGMADMILVNSQFTAGIFRETFKGLRGVHTDVLYPSLNTRTFDQPSSETQSLEGLLPEGTSCPFLSLNRYERKKNLGLALEALAALRSSLSPGQGAGIHLVVAGGYDDRVTENVQHYTELKELAAQLQLEDCVTFLRSPSDSLKVALLQGSAAVLYTPSREHFGIVPVEAMYCCCPVIAVNSGGPLESVADGETGFLCQPTAEAFSQGMGRLFEEPQLRRDMGQAGRRRVQDKFSLQAFSDQLYGYIVRLSQ</sequence>
<dbReference type="Pfam" id="PF00534">
    <property type="entry name" value="Glycos_transf_1"/>
    <property type="match status" value="1"/>
</dbReference>
<evidence type="ECO:0000259" key="11">
    <source>
        <dbReference type="Pfam" id="PF00534"/>
    </source>
</evidence>